<sequence length="115" mass="12802">MQKQGRGFLSCGWRGSEPLNAEARKRVSQLRLERQRTLECRSKEEGFSAAAGDPANPWTQKQGRGFLSCGWRPSESLNAEARMRVSQLRLETQRILGHRSKEEGFSAAAGEAANP</sequence>
<reference evidence="2" key="1">
    <citation type="journal article" date="2021" name="Mol. Ecol. Resour.">
        <title>Apolygus lucorum genome provides insights into omnivorousness and mesophyll feeding.</title>
        <authorList>
            <person name="Liu Y."/>
            <person name="Liu H."/>
            <person name="Wang H."/>
            <person name="Huang T."/>
            <person name="Liu B."/>
            <person name="Yang B."/>
            <person name="Yin L."/>
            <person name="Li B."/>
            <person name="Zhang Y."/>
            <person name="Zhang S."/>
            <person name="Jiang F."/>
            <person name="Zhang X."/>
            <person name="Ren Y."/>
            <person name="Wang B."/>
            <person name="Wang S."/>
            <person name="Lu Y."/>
            <person name="Wu K."/>
            <person name="Fan W."/>
            <person name="Wang G."/>
        </authorList>
    </citation>
    <scope>NUCLEOTIDE SEQUENCE</scope>
    <source>
        <strain evidence="2">12Hb</strain>
    </source>
</reference>
<protein>
    <submittedName>
        <fullName evidence="2">Uncharacterized protein</fullName>
    </submittedName>
</protein>
<feature type="region of interest" description="Disordered" evidence="1">
    <location>
        <begin position="42"/>
        <end position="61"/>
    </location>
</feature>
<comment type="caution">
    <text evidence="2">The sequence shown here is derived from an EMBL/GenBank/DDBJ whole genome shotgun (WGS) entry which is preliminary data.</text>
</comment>
<evidence type="ECO:0000313" key="2">
    <source>
        <dbReference type="EMBL" id="KAF6204125.1"/>
    </source>
</evidence>
<dbReference type="AlphaFoldDB" id="A0A8S9X975"/>
<organism evidence="2 3">
    <name type="scientific">Apolygus lucorum</name>
    <name type="common">Small green plant bug</name>
    <name type="synonym">Lygocoris lucorum</name>
    <dbReference type="NCBI Taxonomy" id="248454"/>
    <lineage>
        <taxon>Eukaryota</taxon>
        <taxon>Metazoa</taxon>
        <taxon>Ecdysozoa</taxon>
        <taxon>Arthropoda</taxon>
        <taxon>Hexapoda</taxon>
        <taxon>Insecta</taxon>
        <taxon>Pterygota</taxon>
        <taxon>Neoptera</taxon>
        <taxon>Paraneoptera</taxon>
        <taxon>Hemiptera</taxon>
        <taxon>Heteroptera</taxon>
        <taxon>Panheteroptera</taxon>
        <taxon>Cimicomorpha</taxon>
        <taxon>Miridae</taxon>
        <taxon>Mirini</taxon>
        <taxon>Apolygus</taxon>
    </lineage>
</organism>
<evidence type="ECO:0000313" key="3">
    <source>
        <dbReference type="Proteomes" id="UP000466442"/>
    </source>
</evidence>
<accession>A0A8S9X975</accession>
<proteinExistence type="predicted"/>
<evidence type="ECO:0000256" key="1">
    <source>
        <dbReference type="SAM" id="MobiDB-lite"/>
    </source>
</evidence>
<dbReference type="Proteomes" id="UP000466442">
    <property type="component" value="Unassembled WGS sequence"/>
</dbReference>
<gene>
    <name evidence="2" type="ORF">GE061_002465</name>
</gene>
<name>A0A8S9X975_APOLU</name>
<dbReference type="EMBL" id="WIXP02000010">
    <property type="protein sequence ID" value="KAF6204125.1"/>
    <property type="molecule type" value="Genomic_DNA"/>
</dbReference>
<keyword evidence="3" id="KW-1185">Reference proteome</keyword>